<dbReference type="Pfam" id="PF06097">
    <property type="entry name" value="DUF945"/>
    <property type="match status" value="1"/>
</dbReference>
<proteinExistence type="predicted"/>
<dbReference type="AlphaFoldDB" id="A0A376H9I5"/>
<organism evidence="1 2">
    <name type="scientific">Escherichia coli</name>
    <dbReference type="NCBI Taxonomy" id="562"/>
    <lineage>
        <taxon>Bacteria</taxon>
        <taxon>Pseudomonadati</taxon>
        <taxon>Pseudomonadota</taxon>
        <taxon>Gammaproteobacteria</taxon>
        <taxon>Enterobacterales</taxon>
        <taxon>Enterobacteriaceae</taxon>
        <taxon>Escherichia</taxon>
    </lineage>
</organism>
<dbReference type="Proteomes" id="UP000255164">
    <property type="component" value="Unassembled WGS sequence"/>
</dbReference>
<dbReference type="InterPro" id="IPR010352">
    <property type="entry name" value="DUF945"/>
</dbReference>
<evidence type="ECO:0000313" key="1">
    <source>
        <dbReference type="EMBL" id="STE03843.1"/>
    </source>
</evidence>
<dbReference type="EMBL" id="UFZA01000001">
    <property type="protein sequence ID" value="STE03843.1"/>
    <property type="molecule type" value="Genomic_DNA"/>
</dbReference>
<reference evidence="1 2" key="1">
    <citation type="submission" date="2018-06" db="EMBL/GenBank/DDBJ databases">
        <authorList>
            <consortium name="Pathogen Informatics"/>
            <person name="Doyle S."/>
        </authorList>
    </citation>
    <scope>NUCLEOTIDE SEQUENCE [LARGE SCALE GENOMIC DNA]</scope>
    <source>
        <strain evidence="1 2">NCTC10082</strain>
    </source>
</reference>
<protein>
    <submittedName>
        <fullName evidence="1">GTP-binding protein</fullName>
    </submittedName>
</protein>
<name>A0A376H9I5_ECOLX</name>
<sequence length="185" mass="20225">MIRKSATGVIVALAVIWGGGTWYTGTQIQPGVEKFIKDFNDAKKKGEHAYDMTLSYQNFDKGFFNSRFQMQMTFDNGAPDLNIKPGQKVVFDVDVEHGPLPITMLMHGNVIPALAAAKVNLVNNELTQPLFIAAKNKSPVEATLRFAFGGSFSTTLDVAPAEYGKFSFGKGQFTFNGDGSSLWLC</sequence>
<accession>A0A376H9I5</accession>
<evidence type="ECO:0000313" key="2">
    <source>
        <dbReference type="Proteomes" id="UP000255164"/>
    </source>
</evidence>
<gene>
    <name evidence="1" type="primary">yihF_2</name>
    <name evidence="1" type="ORF">NCTC10082_02223</name>
</gene>